<evidence type="ECO:0000256" key="2">
    <source>
        <dbReference type="ARBA" id="ARBA00007524"/>
    </source>
</evidence>
<feature type="transmembrane region" description="Helical" evidence="6">
    <location>
        <begin position="12"/>
        <end position="30"/>
    </location>
</feature>
<dbReference type="InterPro" id="IPR038330">
    <property type="entry name" value="TspO/MBR-related_sf"/>
</dbReference>
<keyword evidence="4 6" id="KW-1133">Transmembrane helix</keyword>
<gene>
    <name evidence="7" type="ORF">DF220_06765</name>
</gene>
<dbReference type="PANTHER" id="PTHR33802">
    <property type="entry name" value="SI:CH211-161H7.5-RELATED"/>
    <property type="match status" value="1"/>
</dbReference>
<feature type="transmembrane region" description="Helical" evidence="6">
    <location>
        <begin position="113"/>
        <end position="133"/>
    </location>
</feature>
<feature type="transmembrane region" description="Helical" evidence="6">
    <location>
        <begin position="211"/>
        <end position="230"/>
    </location>
</feature>
<feature type="transmembrane region" description="Helical" evidence="6">
    <location>
        <begin position="236"/>
        <end position="255"/>
    </location>
</feature>
<reference evidence="8" key="1">
    <citation type="submission" date="2018-04" db="EMBL/GenBank/DDBJ databases">
        <authorList>
            <person name="Liu S."/>
            <person name="Wang Z."/>
            <person name="Li J."/>
        </authorList>
    </citation>
    <scope>NUCLEOTIDE SEQUENCE [LARGE SCALE GENOMIC DNA]</scope>
    <source>
        <strain evidence="8">S1194</strain>
    </source>
</reference>
<proteinExistence type="inferred from homology"/>
<organism evidence="7 8">
    <name type="scientific">Homoserinimonas hongtaonis</name>
    <dbReference type="NCBI Taxonomy" id="2079791"/>
    <lineage>
        <taxon>Bacteria</taxon>
        <taxon>Bacillati</taxon>
        <taxon>Actinomycetota</taxon>
        <taxon>Actinomycetes</taxon>
        <taxon>Micrococcales</taxon>
        <taxon>Microbacteriaceae</taxon>
        <taxon>Homoserinimonas</taxon>
    </lineage>
</organism>
<comment type="caution">
    <text evidence="7">The sequence shown here is derived from an EMBL/GenBank/DDBJ whole genome shotgun (WGS) entry which is preliminary data.</text>
</comment>
<dbReference type="Proteomes" id="UP000244978">
    <property type="component" value="Unassembled WGS sequence"/>
</dbReference>
<dbReference type="EMBL" id="QEEX01000001">
    <property type="protein sequence ID" value="PWB98482.1"/>
    <property type="molecule type" value="Genomic_DNA"/>
</dbReference>
<dbReference type="AlphaFoldDB" id="A0A2U1T3M5"/>
<feature type="transmembrane region" description="Helical" evidence="6">
    <location>
        <begin position="186"/>
        <end position="204"/>
    </location>
</feature>
<protein>
    <recommendedName>
        <fullName evidence="9">Tryptophan-rich sensory protein</fullName>
    </recommendedName>
</protein>
<feature type="transmembrane region" description="Helical" evidence="6">
    <location>
        <begin position="60"/>
        <end position="79"/>
    </location>
</feature>
<comment type="similarity">
    <text evidence="2">Belongs to the TspO/BZRP family.</text>
</comment>
<feature type="transmembrane region" description="Helical" evidence="6">
    <location>
        <begin position="153"/>
        <end position="174"/>
    </location>
</feature>
<evidence type="ECO:0000256" key="6">
    <source>
        <dbReference type="SAM" id="Phobius"/>
    </source>
</evidence>
<accession>A0A2U1T3M5</accession>
<dbReference type="RefSeq" id="WP_108998189.1">
    <property type="nucleotide sequence ID" value="NZ_QEEX01000001.1"/>
</dbReference>
<dbReference type="Pfam" id="PF03073">
    <property type="entry name" value="TspO_MBR"/>
    <property type="match status" value="1"/>
</dbReference>
<keyword evidence="5 6" id="KW-0472">Membrane</keyword>
<sequence>MESSAQKDITRQIVVIVSALVAVFGGFYGSGAAGGTQIADAAGGALQEDSTTIAPGGPAFAIWSVIYLGLIAFAIWQALPAQRSDRRQRALGYPIAATMLLNAAWIASVQAGIIWLSVVIIAVLLAVLVWAFLVTLRLRPHSIIESIVVDGTIGLYLGWVTIATVANIAAALAASGFDGLGISADIWGSILAIAAGIVGIGYAVRGAGRLAPTAALCWALSWVAFARLTGDLISTPTAISAIVSASVLLIVTVAIRLRSARSSRFATAGSPLPSRNR</sequence>
<evidence type="ECO:0000313" key="7">
    <source>
        <dbReference type="EMBL" id="PWB98482.1"/>
    </source>
</evidence>
<dbReference type="PANTHER" id="PTHR33802:SF1">
    <property type="entry name" value="XK-RELATED PROTEIN"/>
    <property type="match status" value="1"/>
</dbReference>
<keyword evidence="3 6" id="KW-0812">Transmembrane</keyword>
<dbReference type="Gene3D" id="1.20.1260.100">
    <property type="entry name" value="TspO/MBR protein"/>
    <property type="match status" value="1"/>
</dbReference>
<evidence type="ECO:0000313" key="8">
    <source>
        <dbReference type="Proteomes" id="UP000244978"/>
    </source>
</evidence>
<name>A0A2U1T3M5_9MICO</name>
<keyword evidence="8" id="KW-1185">Reference proteome</keyword>
<evidence type="ECO:0000256" key="5">
    <source>
        <dbReference type="ARBA" id="ARBA00023136"/>
    </source>
</evidence>
<evidence type="ECO:0008006" key="9">
    <source>
        <dbReference type="Google" id="ProtNLM"/>
    </source>
</evidence>
<feature type="transmembrane region" description="Helical" evidence="6">
    <location>
        <begin position="91"/>
        <end position="107"/>
    </location>
</feature>
<dbReference type="InterPro" id="IPR004307">
    <property type="entry name" value="TspO_MBR"/>
</dbReference>
<evidence type="ECO:0000256" key="1">
    <source>
        <dbReference type="ARBA" id="ARBA00004141"/>
    </source>
</evidence>
<evidence type="ECO:0000256" key="3">
    <source>
        <dbReference type="ARBA" id="ARBA00022692"/>
    </source>
</evidence>
<comment type="subcellular location">
    <subcellularLocation>
        <location evidence="1">Membrane</location>
        <topology evidence="1">Multi-pass membrane protein</topology>
    </subcellularLocation>
</comment>
<evidence type="ECO:0000256" key="4">
    <source>
        <dbReference type="ARBA" id="ARBA00022989"/>
    </source>
</evidence>